<dbReference type="GO" id="GO:0006082">
    <property type="term" value="P:organic acid metabolic process"/>
    <property type="evidence" value="ECO:0007669"/>
    <property type="project" value="TreeGrafter"/>
</dbReference>
<gene>
    <name evidence="6" type="primary">CYP2J1</name>
    <name evidence="6" type="ORF">TNIN_295961</name>
</gene>
<evidence type="ECO:0000313" key="7">
    <source>
        <dbReference type="Proteomes" id="UP000886998"/>
    </source>
</evidence>
<dbReference type="PANTHER" id="PTHR24300">
    <property type="entry name" value="CYTOCHROME P450 508A4-RELATED"/>
    <property type="match status" value="1"/>
</dbReference>
<protein>
    <submittedName>
        <fullName evidence="6">Cytochrome P450 2J1</fullName>
    </submittedName>
</protein>
<dbReference type="Pfam" id="PF00067">
    <property type="entry name" value="p450"/>
    <property type="match status" value="1"/>
</dbReference>
<feature type="transmembrane region" description="Helical" evidence="5">
    <location>
        <begin position="12"/>
        <end position="34"/>
    </location>
</feature>
<comment type="caution">
    <text evidence="6">The sequence shown here is derived from an EMBL/GenBank/DDBJ whole genome shotgun (WGS) entry which is preliminary data.</text>
</comment>
<dbReference type="InterPro" id="IPR036396">
    <property type="entry name" value="Cyt_P450_sf"/>
</dbReference>
<keyword evidence="5" id="KW-1133">Transmembrane helix</keyword>
<keyword evidence="4" id="KW-0560">Oxidoreductase</keyword>
<keyword evidence="7" id="KW-1185">Reference proteome</keyword>
<dbReference type="GO" id="GO:0008395">
    <property type="term" value="F:steroid hydroxylase activity"/>
    <property type="evidence" value="ECO:0007669"/>
    <property type="project" value="TreeGrafter"/>
</dbReference>
<dbReference type="GO" id="GO:0006805">
    <property type="term" value="P:xenobiotic metabolic process"/>
    <property type="evidence" value="ECO:0007669"/>
    <property type="project" value="TreeGrafter"/>
</dbReference>
<dbReference type="OrthoDB" id="3934656at2759"/>
<evidence type="ECO:0000256" key="5">
    <source>
        <dbReference type="SAM" id="Phobius"/>
    </source>
</evidence>
<dbReference type="EMBL" id="BMAV01002595">
    <property type="protein sequence ID" value="GFY41616.1"/>
    <property type="molecule type" value="Genomic_DNA"/>
</dbReference>
<dbReference type="SUPFAM" id="SSF48264">
    <property type="entry name" value="Cytochrome P450"/>
    <property type="match status" value="1"/>
</dbReference>
<dbReference type="InterPro" id="IPR001128">
    <property type="entry name" value="Cyt_P450"/>
</dbReference>
<sequence length="499" mass="57951">MTQISMIFDSSHISSAVSLASALATLLITVWYFLFKRRGLPPGPVGLPYFGYWPFLNDSDCHLKLEELKKNYGDIYCFTSTGRLFVIMGSIKIAREAFSTKSDCFGERFSYFGVMNYIFKNGLALLKNEPWEVMRKFFVHVLKERIAIFLKNSTSESIYDSVRFIISDLKAKKGEPVNLTALLTHKCSSILRLIMFGEIGATEEQIRKFYELYATESMNITPTSMFLNGTIARHFIFPLQPEYQKIKKCHTQMENIIFEIVEEHKSTYNEENIRDIIDDYFKERDDRRRKGDPTAKYFTDETLIGTLIQMIGDGIFSVASFISLWMKKLAEHPEEQDKLYQEILDVIGLDRQPTMEDKSKLTYFNAFISEVMRTSDFFNSFPSLECIKETTISGYRIPKGTVMVLNFYSAHRDPKIYEEPEKFNPARFIEANGKRRPEQPITFGIGKQTIMFGRVLYNDASFSIPDYSSSEFPSRITKRNKYNWLRTVYVRKSTHLCTS</sequence>
<evidence type="ECO:0000313" key="6">
    <source>
        <dbReference type="EMBL" id="GFY41616.1"/>
    </source>
</evidence>
<name>A0A8X6WWY4_9ARAC</name>
<dbReference type="PRINTS" id="PR00463">
    <property type="entry name" value="EP450I"/>
</dbReference>
<dbReference type="GO" id="GO:0020037">
    <property type="term" value="F:heme binding"/>
    <property type="evidence" value="ECO:0007669"/>
    <property type="project" value="InterPro"/>
</dbReference>
<dbReference type="PANTHER" id="PTHR24300:SF403">
    <property type="entry name" value="CYTOCHROME P450 306A1"/>
    <property type="match status" value="1"/>
</dbReference>
<keyword evidence="4" id="KW-0503">Monooxygenase</keyword>
<comment type="similarity">
    <text evidence="1">Belongs to the cytochrome P450 family.</text>
</comment>
<organism evidence="6 7">
    <name type="scientific">Trichonephila inaurata madagascariensis</name>
    <dbReference type="NCBI Taxonomy" id="2747483"/>
    <lineage>
        <taxon>Eukaryota</taxon>
        <taxon>Metazoa</taxon>
        <taxon>Ecdysozoa</taxon>
        <taxon>Arthropoda</taxon>
        <taxon>Chelicerata</taxon>
        <taxon>Arachnida</taxon>
        <taxon>Araneae</taxon>
        <taxon>Araneomorphae</taxon>
        <taxon>Entelegynae</taxon>
        <taxon>Araneoidea</taxon>
        <taxon>Nephilidae</taxon>
        <taxon>Trichonephila</taxon>
        <taxon>Trichonephila inaurata</taxon>
    </lineage>
</organism>
<dbReference type="InterPro" id="IPR050182">
    <property type="entry name" value="Cytochrome_P450_fam2"/>
</dbReference>
<dbReference type="InterPro" id="IPR002401">
    <property type="entry name" value="Cyt_P450_E_grp-I"/>
</dbReference>
<accession>A0A8X6WWY4</accession>
<proteinExistence type="inferred from homology"/>
<keyword evidence="3" id="KW-0408">Iron</keyword>
<dbReference type="GO" id="GO:0005506">
    <property type="term" value="F:iron ion binding"/>
    <property type="evidence" value="ECO:0007669"/>
    <property type="project" value="InterPro"/>
</dbReference>
<keyword evidence="5" id="KW-0812">Transmembrane</keyword>
<keyword evidence="5" id="KW-0472">Membrane</keyword>
<dbReference type="AlphaFoldDB" id="A0A8X6WWY4"/>
<dbReference type="Proteomes" id="UP000886998">
    <property type="component" value="Unassembled WGS sequence"/>
</dbReference>
<evidence type="ECO:0000256" key="2">
    <source>
        <dbReference type="ARBA" id="ARBA00022723"/>
    </source>
</evidence>
<keyword evidence="2" id="KW-0479">Metal-binding</keyword>
<evidence type="ECO:0000256" key="4">
    <source>
        <dbReference type="ARBA" id="ARBA00023033"/>
    </source>
</evidence>
<reference evidence="6" key="1">
    <citation type="submission" date="2020-08" db="EMBL/GenBank/DDBJ databases">
        <title>Multicomponent nature underlies the extraordinary mechanical properties of spider dragline silk.</title>
        <authorList>
            <person name="Kono N."/>
            <person name="Nakamura H."/>
            <person name="Mori M."/>
            <person name="Yoshida Y."/>
            <person name="Ohtoshi R."/>
            <person name="Malay A.D."/>
            <person name="Moran D.A.P."/>
            <person name="Tomita M."/>
            <person name="Numata K."/>
            <person name="Arakawa K."/>
        </authorList>
    </citation>
    <scope>NUCLEOTIDE SEQUENCE</scope>
</reference>
<evidence type="ECO:0000256" key="1">
    <source>
        <dbReference type="ARBA" id="ARBA00010617"/>
    </source>
</evidence>
<evidence type="ECO:0000256" key="3">
    <source>
        <dbReference type="ARBA" id="ARBA00023004"/>
    </source>
</evidence>
<dbReference type="GO" id="GO:0005737">
    <property type="term" value="C:cytoplasm"/>
    <property type="evidence" value="ECO:0007669"/>
    <property type="project" value="TreeGrafter"/>
</dbReference>
<dbReference type="GO" id="GO:0016712">
    <property type="term" value="F:oxidoreductase activity, acting on paired donors, with incorporation or reduction of molecular oxygen, reduced flavin or flavoprotein as one donor, and incorporation of one atom of oxygen"/>
    <property type="evidence" value="ECO:0007669"/>
    <property type="project" value="TreeGrafter"/>
</dbReference>
<dbReference type="Gene3D" id="1.10.630.10">
    <property type="entry name" value="Cytochrome P450"/>
    <property type="match status" value="1"/>
</dbReference>